<comment type="caution">
    <text evidence="2">The sequence shown here is derived from an EMBL/GenBank/DDBJ whole genome shotgun (WGS) entry which is preliminary data.</text>
</comment>
<dbReference type="EMBL" id="JARXHW010000037">
    <property type="protein sequence ID" value="MDQ8208673.1"/>
    <property type="molecule type" value="Genomic_DNA"/>
</dbReference>
<name>A0ABU1AWY5_9BACT</name>
<keyword evidence="1" id="KW-1133">Transmembrane helix</keyword>
<keyword evidence="3" id="KW-1185">Reference proteome</keyword>
<gene>
    <name evidence="2" type="ORF">QEH52_14195</name>
</gene>
<reference evidence="2 3" key="1">
    <citation type="submission" date="2023-04" db="EMBL/GenBank/DDBJ databases">
        <title>A novel bacteria isolated from coastal sediment.</title>
        <authorList>
            <person name="Liu X.-J."/>
            <person name="Du Z.-J."/>
        </authorList>
    </citation>
    <scope>NUCLEOTIDE SEQUENCE [LARGE SCALE GENOMIC DNA]</scope>
    <source>
        <strain evidence="2 3">SDUM461003</strain>
    </source>
</reference>
<evidence type="ECO:0000313" key="3">
    <source>
        <dbReference type="Proteomes" id="UP001225316"/>
    </source>
</evidence>
<sequence length="226" mass="23016">MTLSLPVSAAIVSGDVLVFDVGPSASGSETAGNWNNLSGSSSSVSPITDAIRFSDGASTGVGLALSGLLSGKVGIGGIDDVTGPSNFSSPGFIGSGAIPETAYQDLAYFSNEDGANSFTFSGLDNSLSYTLSFISRVNAGTERPSLTWDIGEGQASVAIDPENNTNIYSFSGLSTDGLGKLVVSIPISGSDTAHLNAIELIAIPEPSAFSLVMGFCVLSFLGLRRR</sequence>
<accession>A0ABU1AWY5</accession>
<evidence type="ECO:0000256" key="1">
    <source>
        <dbReference type="SAM" id="Phobius"/>
    </source>
</evidence>
<evidence type="ECO:0008006" key="4">
    <source>
        <dbReference type="Google" id="ProtNLM"/>
    </source>
</evidence>
<keyword evidence="1" id="KW-0812">Transmembrane</keyword>
<evidence type="ECO:0000313" key="2">
    <source>
        <dbReference type="EMBL" id="MDQ8208673.1"/>
    </source>
</evidence>
<protein>
    <recommendedName>
        <fullName evidence="4">PEP-CTERM protein-sorting domain-containing protein</fullName>
    </recommendedName>
</protein>
<keyword evidence="1" id="KW-0472">Membrane</keyword>
<feature type="transmembrane region" description="Helical" evidence="1">
    <location>
        <begin position="206"/>
        <end position="223"/>
    </location>
</feature>
<proteinExistence type="predicted"/>
<organism evidence="2 3">
    <name type="scientific">Thalassobacterium maritimum</name>
    <dbReference type="NCBI Taxonomy" id="3041265"/>
    <lineage>
        <taxon>Bacteria</taxon>
        <taxon>Pseudomonadati</taxon>
        <taxon>Verrucomicrobiota</taxon>
        <taxon>Opitutia</taxon>
        <taxon>Puniceicoccales</taxon>
        <taxon>Coraliomargaritaceae</taxon>
        <taxon>Thalassobacterium</taxon>
    </lineage>
</organism>
<dbReference type="Proteomes" id="UP001225316">
    <property type="component" value="Unassembled WGS sequence"/>
</dbReference>